<keyword evidence="6" id="KW-0902">Two-component regulatory system</keyword>
<dbReference type="InterPro" id="IPR050736">
    <property type="entry name" value="Sensor_HK_Regulatory"/>
</dbReference>
<dbReference type="Proteomes" id="UP000650524">
    <property type="component" value="Unassembled WGS sequence"/>
</dbReference>
<evidence type="ECO:0000256" key="7">
    <source>
        <dbReference type="SAM" id="Phobius"/>
    </source>
</evidence>
<evidence type="ECO:0000256" key="1">
    <source>
        <dbReference type="ARBA" id="ARBA00000085"/>
    </source>
</evidence>
<feature type="domain" description="Histidine kinase" evidence="8">
    <location>
        <begin position="130"/>
        <end position="337"/>
    </location>
</feature>
<dbReference type="PANTHER" id="PTHR43711:SF31">
    <property type="entry name" value="HISTIDINE KINASE"/>
    <property type="match status" value="1"/>
</dbReference>
<comment type="caution">
    <text evidence="9">The sequence shown here is derived from an EMBL/GenBank/DDBJ whole genome shotgun (WGS) entry which is preliminary data.</text>
</comment>
<dbReference type="AlphaFoldDB" id="A0A8J6MYY1"/>
<keyword evidence="7" id="KW-1133">Transmembrane helix</keyword>
<evidence type="ECO:0000313" key="10">
    <source>
        <dbReference type="Proteomes" id="UP000650524"/>
    </source>
</evidence>
<dbReference type="InterPro" id="IPR036890">
    <property type="entry name" value="HATPase_C_sf"/>
</dbReference>
<dbReference type="PRINTS" id="PR00344">
    <property type="entry name" value="BCTRLSENSOR"/>
</dbReference>
<evidence type="ECO:0000256" key="5">
    <source>
        <dbReference type="ARBA" id="ARBA00022777"/>
    </source>
</evidence>
<sequence>MSNHNAQIKVVIISVMIGGILCLHYLTFPELRFYHAVYRMLFYLPLVLGSLWFGMKGAIYICVSVSVLFFPQAFRQWQGFSLDDFHRLSEGVLYIGIALILGLLVERERKKQRALVRIKSLAAVGKAVSEIAHDMKSPLMAIGGFAKQVSKKLGPDNPDRKKLDLVIKETAHLESMVREMLDFGKPVELQFTEIDFNELVSDSVRVAQPMAKENGIALETGLAPSLPSVVLDAPRVKQILLNLITNAIQASHAGDRVWVYTRLNSLGIVLEVADHGEGIAKEHRESIFHPFFSTRREGTGLGLGIVKKIVETHGGDVSFRINQEKGVTFTVRLPLRPET</sequence>
<feature type="transmembrane region" description="Helical" evidence="7">
    <location>
        <begin position="40"/>
        <end position="68"/>
    </location>
</feature>
<evidence type="ECO:0000256" key="3">
    <source>
        <dbReference type="ARBA" id="ARBA00022553"/>
    </source>
</evidence>
<dbReference type="CDD" id="cd00075">
    <property type="entry name" value="HATPase"/>
    <property type="match status" value="1"/>
</dbReference>
<dbReference type="SMART" id="SM00388">
    <property type="entry name" value="HisKA"/>
    <property type="match status" value="1"/>
</dbReference>
<organism evidence="9 10">
    <name type="scientific">Candidatus Desulfacyla euxinica</name>
    <dbReference type="NCBI Taxonomy" id="2841693"/>
    <lineage>
        <taxon>Bacteria</taxon>
        <taxon>Deltaproteobacteria</taxon>
        <taxon>Candidatus Desulfacyla</taxon>
    </lineage>
</organism>
<keyword evidence="7" id="KW-0472">Membrane</keyword>
<dbReference type="PANTHER" id="PTHR43711">
    <property type="entry name" value="TWO-COMPONENT HISTIDINE KINASE"/>
    <property type="match status" value="1"/>
</dbReference>
<dbReference type="InterPro" id="IPR003594">
    <property type="entry name" value="HATPase_dom"/>
</dbReference>
<proteinExistence type="predicted"/>
<feature type="transmembrane region" description="Helical" evidence="7">
    <location>
        <begin position="88"/>
        <end position="105"/>
    </location>
</feature>
<dbReference type="SMART" id="SM00387">
    <property type="entry name" value="HATPase_c"/>
    <property type="match status" value="1"/>
</dbReference>
<dbReference type="EMBL" id="JACNJD010000138">
    <property type="protein sequence ID" value="MBC8176476.1"/>
    <property type="molecule type" value="Genomic_DNA"/>
</dbReference>
<dbReference type="Gene3D" id="3.30.565.10">
    <property type="entry name" value="Histidine kinase-like ATPase, C-terminal domain"/>
    <property type="match status" value="1"/>
</dbReference>
<dbReference type="InterPro" id="IPR005467">
    <property type="entry name" value="His_kinase_dom"/>
</dbReference>
<evidence type="ECO:0000256" key="2">
    <source>
        <dbReference type="ARBA" id="ARBA00012438"/>
    </source>
</evidence>
<feature type="transmembrane region" description="Helical" evidence="7">
    <location>
        <begin position="6"/>
        <end position="28"/>
    </location>
</feature>
<keyword evidence="7" id="KW-0812">Transmembrane</keyword>
<gene>
    <name evidence="9" type="ORF">H8E19_03650</name>
</gene>
<dbReference type="CDD" id="cd00082">
    <property type="entry name" value="HisKA"/>
    <property type="match status" value="1"/>
</dbReference>
<keyword evidence="5" id="KW-0418">Kinase</keyword>
<comment type="catalytic activity">
    <reaction evidence="1">
        <text>ATP + protein L-histidine = ADP + protein N-phospho-L-histidine.</text>
        <dbReference type="EC" id="2.7.13.3"/>
    </reaction>
</comment>
<dbReference type="InterPro" id="IPR003661">
    <property type="entry name" value="HisK_dim/P_dom"/>
</dbReference>
<evidence type="ECO:0000313" key="9">
    <source>
        <dbReference type="EMBL" id="MBC8176476.1"/>
    </source>
</evidence>
<protein>
    <recommendedName>
        <fullName evidence="2">histidine kinase</fullName>
        <ecNumber evidence="2">2.7.13.3</ecNumber>
    </recommendedName>
</protein>
<reference evidence="9 10" key="1">
    <citation type="submission" date="2020-08" db="EMBL/GenBank/DDBJ databases">
        <title>Bridging the membrane lipid divide: bacteria of the FCB group superphylum have the potential to synthesize archaeal ether lipids.</title>
        <authorList>
            <person name="Villanueva L."/>
            <person name="Von Meijenfeldt F.A.B."/>
            <person name="Westbye A.B."/>
            <person name="Yadav S."/>
            <person name="Hopmans E.C."/>
            <person name="Dutilh B.E."/>
            <person name="Sinninghe Damste J.S."/>
        </authorList>
    </citation>
    <scope>NUCLEOTIDE SEQUENCE [LARGE SCALE GENOMIC DNA]</scope>
    <source>
        <strain evidence="9">NIOZ-UU27</strain>
    </source>
</reference>
<dbReference type="GO" id="GO:0000155">
    <property type="term" value="F:phosphorelay sensor kinase activity"/>
    <property type="evidence" value="ECO:0007669"/>
    <property type="project" value="InterPro"/>
</dbReference>
<keyword evidence="3" id="KW-0597">Phosphoprotein</keyword>
<dbReference type="Gene3D" id="1.10.287.130">
    <property type="match status" value="1"/>
</dbReference>
<dbReference type="EC" id="2.7.13.3" evidence="2"/>
<dbReference type="SUPFAM" id="SSF55874">
    <property type="entry name" value="ATPase domain of HSP90 chaperone/DNA topoisomerase II/histidine kinase"/>
    <property type="match status" value="1"/>
</dbReference>
<evidence type="ECO:0000256" key="4">
    <source>
        <dbReference type="ARBA" id="ARBA00022679"/>
    </source>
</evidence>
<keyword evidence="4" id="KW-0808">Transferase</keyword>
<dbReference type="Pfam" id="PF00512">
    <property type="entry name" value="HisKA"/>
    <property type="match status" value="1"/>
</dbReference>
<accession>A0A8J6MYY1</accession>
<dbReference type="InterPro" id="IPR004358">
    <property type="entry name" value="Sig_transdc_His_kin-like_C"/>
</dbReference>
<evidence type="ECO:0000256" key="6">
    <source>
        <dbReference type="ARBA" id="ARBA00023012"/>
    </source>
</evidence>
<dbReference type="Pfam" id="PF02518">
    <property type="entry name" value="HATPase_c"/>
    <property type="match status" value="1"/>
</dbReference>
<dbReference type="InterPro" id="IPR036097">
    <property type="entry name" value="HisK_dim/P_sf"/>
</dbReference>
<evidence type="ECO:0000259" key="8">
    <source>
        <dbReference type="PROSITE" id="PS50109"/>
    </source>
</evidence>
<dbReference type="SUPFAM" id="SSF47384">
    <property type="entry name" value="Homodimeric domain of signal transducing histidine kinase"/>
    <property type="match status" value="1"/>
</dbReference>
<name>A0A8J6MYY1_9DELT</name>
<dbReference type="PROSITE" id="PS50109">
    <property type="entry name" value="HIS_KIN"/>
    <property type="match status" value="1"/>
</dbReference>